<dbReference type="STRING" id="183.GCA_002009735_00715"/>
<dbReference type="EMBL" id="JH597773">
    <property type="protein sequence ID" value="EHQ04902.1"/>
    <property type="molecule type" value="Genomic_DNA"/>
</dbReference>
<dbReference type="SMART" id="SM00382">
    <property type="entry name" value="AAA"/>
    <property type="match status" value="1"/>
</dbReference>
<dbReference type="InterPro" id="IPR027417">
    <property type="entry name" value="P-loop_NTPase"/>
</dbReference>
<evidence type="ECO:0000259" key="1">
    <source>
        <dbReference type="SMART" id="SM00382"/>
    </source>
</evidence>
<accession>H2CIC9</accession>
<dbReference type="Gene3D" id="3.40.50.300">
    <property type="entry name" value="P-loop containing nucleotide triphosphate hydrolases"/>
    <property type="match status" value="1"/>
</dbReference>
<name>H2CIC9_9LEPT</name>
<organism evidence="2 3">
    <name type="scientific">Leptonema illini DSM 21528</name>
    <dbReference type="NCBI Taxonomy" id="929563"/>
    <lineage>
        <taxon>Bacteria</taxon>
        <taxon>Pseudomonadati</taxon>
        <taxon>Spirochaetota</taxon>
        <taxon>Spirochaetia</taxon>
        <taxon>Leptospirales</taxon>
        <taxon>Leptospiraceae</taxon>
        <taxon>Leptonema</taxon>
    </lineage>
</organism>
<dbReference type="Pfam" id="PF13635">
    <property type="entry name" value="DUF4143"/>
    <property type="match status" value="1"/>
</dbReference>
<feature type="domain" description="AAA+ ATPase" evidence="1">
    <location>
        <begin position="48"/>
        <end position="173"/>
    </location>
</feature>
<gene>
    <name evidence="2" type="ORF">Lepil_0193</name>
</gene>
<evidence type="ECO:0000313" key="2">
    <source>
        <dbReference type="EMBL" id="EHQ04902.1"/>
    </source>
</evidence>
<dbReference type="InterPro" id="IPR041682">
    <property type="entry name" value="AAA_14"/>
</dbReference>
<reference evidence="2 3" key="1">
    <citation type="submission" date="2011-10" db="EMBL/GenBank/DDBJ databases">
        <title>The Improved High-Quality Draft genome of Leptonema illini DSM 21528.</title>
        <authorList>
            <consortium name="US DOE Joint Genome Institute (JGI-PGF)"/>
            <person name="Lucas S."/>
            <person name="Copeland A."/>
            <person name="Lapidus A."/>
            <person name="Glavina del Rio T."/>
            <person name="Dalin E."/>
            <person name="Tice H."/>
            <person name="Bruce D."/>
            <person name="Goodwin L."/>
            <person name="Pitluck S."/>
            <person name="Peters L."/>
            <person name="Mikhailova N."/>
            <person name="Held B."/>
            <person name="Kyrpides N."/>
            <person name="Mavromatis K."/>
            <person name="Ivanova N."/>
            <person name="Markowitz V."/>
            <person name="Cheng J.-F."/>
            <person name="Hugenholtz P."/>
            <person name="Woyke T."/>
            <person name="Wu D."/>
            <person name="Gronow S."/>
            <person name="Wellnitz S."/>
            <person name="Brambilla E.-M."/>
            <person name="Klenk H.-P."/>
            <person name="Eisen J.A."/>
        </authorList>
    </citation>
    <scope>NUCLEOTIDE SEQUENCE [LARGE SCALE GENOMIC DNA]</scope>
    <source>
        <strain evidence="2 3">DSM 21528</strain>
    </source>
</reference>
<dbReference type="InterPro" id="IPR025420">
    <property type="entry name" value="DUF4143"/>
</dbReference>
<dbReference type="Pfam" id="PF13173">
    <property type="entry name" value="AAA_14"/>
    <property type="match status" value="1"/>
</dbReference>
<dbReference type="PANTHER" id="PTHR43566">
    <property type="entry name" value="CONSERVED PROTEIN"/>
    <property type="match status" value="1"/>
</dbReference>
<protein>
    <submittedName>
        <fullName evidence="2">AAA ATPase</fullName>
    </submittedName>
</protein>
<sequence length="480" mass="54501">MRDLFDLEEILQVLNGFNPWWTQPDVAVPAFRRLAFHATRSYLEKNDLRRAILLSGPRRVGKTTVLQQLARQAIDDGSEARSVLYLSLDHPVLKLLSLRKILALYHAHIHAVGRPALLLLDEVQYAADWQTEVKLLVDHQPDYRIVATGSASVVQKDQLAESGTGRWLTIPVPTLSFYEFIHIRSEAVPAIDETILPTDLFTMSGADLLRIASQLRPLLPLFDRYLLTGGFPETARQEDISFSQRLLREDVVERVLKRDMTSLFGVRNVNDLERLFLYVCLHTGNILAHNTLARDLGTSAATVANYLELLRSANLLYCLPPAGLSGKKILRARNKYYLVDAGLRNAVLLRGEQTLLRPDEMGMIAETTVLRHLYAYYYRDTPQIVYWRDALTEKEVDIIVKSPAYHLAFEVKYREKANIEAKSGLAIYSAAERLETAYLITKQETDFGVTELPGQATRFLRVPAHVLCYLLGQAERMLWG</sequence>
<dbReference type="AlphaFoldDB" id="H2CIC9"/>
<dbReference type="SUPFAM" id="SSF52540">
    <property type="entry name" value="P-loop containing nucleoside triphosphate hydrolases"/>
    <property type="match status" value="1"/>
</dbReference>
<evidence type="ECO:0000313" key="3">
    <source>
        <dbReference type="Proteomes" id="UP000005737"/>
    </source>
</evidence>
<dbReference type="RefSeq" id="WP_002769052.1">
    <property type="nucleotide sequence ID" value="NZ_JH597773.1"/>
</dbReference>
<dbReference type="HOGENOM" id="CLU_041527_0_1_12"/>
<dbReference type="PANTHER" id="PTHR43566:SF1">
    <property type="entry name" value="AAA+ ATPASE DOMAIN-CONTAINING PROTEIN"/>
    <property type="match status" value="1"/>
</dbReference>
<proteinExistence type="predicted"/>
<dbReference type="InterPro" id="IPR003593">
    <property type="entry name" value="AAA+_ATPase"/>
</dbReference>
<dbReference type="Proteomes" id="UP000005737">
    <property type="component" value="Unassembled WGS sequence"/>
</dbReference>
<keyword evidence="3" id="KW-1185">Reference proteome</keyword>